<evidence type="ECO:0000256" key="4">
    <source>
        <dbReference type="ARBA" id="ARBA00022989"/>
    </source>
</evidence>
<evidence type="ECO:0000313" key="8">
    <source>
        <dbReference type="EMBL" id="TYR37930.1"/>
    </source>
</evidence>
<keyword evidence="4 6" id="KW-1133">Transmembrane helix</keyword>
<evidence type="ECO:0000256" key="3">
    <source>
        <dbReference type="ARBA" id="ARBA00022692"/>
    </source>
</evidence>
<dbReference type="InterPro" id="IPR027379">
    <property type="entry name" value="CLS_N"/>
</dbReference>
<feature type="domain" description="Cardiolipin synthase N-terminal" evidence="7">
    <location>
        <begin position="29"/>
        <end position="71"/>
    </location>
</feature>
<comment type="subcellular location">
    <subcellularLocation>
        <location evidence="1">Cell membrane</location>
        <topology evidence="1">Multi-pass membrane protein</topology>
    </subcellularLocation>
</comment>
<feature type="transmembrane region" description="Helical" evidence="6">
    <location>
        <begin position="14"/>
        <end position="39"/>
    </location>
</feature>
<keyword evidence="9" id="KW-1185">Reference proteome</keyword>
<organism evidence="8 9">
    <name type="scientific">Sphingobacterium phlebotomi</name>
    <dbReference type="NCBI Taxonomy" id="2605433"/>
    <lineage>
        <taxon>Bacteria</taxon>
        <taxon>Pseudomonadati</taxon>
        <taxon>Bacteroidota</taxon>
        <taxon>Sphingobacteriia</taxon>
        <taxon>Sphingobacteriales</taxon>
        <taxon>Sphingobacteriaceae</taxon>
        <taxon>Sphingobacterium</taxon>
    </lineage>
</organism>
<dbReference type="Pfam" id="PF13396">
    <property type="entry name" value="PLDc_N"/>
    <property type="match status" value="1"/>
</dbReference>
<keyword evidence="2" id="KW-1003">Cell membrane</keyword>
<reference evidence="8 9" key="1">
    <citation type="submission" date="2019-08" db="EMBL/GenBank/DDBJ databases">
        <title>Phlebobacter frassis gen. nov. sp. nov., a new member of family Sphingobacteriaceae isolated from sand fly rearing media.</title>
        <authorList>
            <person name="Kakumanu M.L."/>
            <person name="Marayati B.F."/>
            <person name="Wada-Katsumata A."/>
            <person name="Wasserberg G."/>
            <person name="Schal C."/>
            <person name="Apperson C.S."/>
            <person name="Ponnusamy L."/>
        </authorList>
    </citation>
    <scope>NUCLEOTIDE SEQUENCE [LARGE SCALE GENOMIC DNA]</scope>
    <source>
        <strain evidence="8 9">SSI9</strain>
    </source>
</reference>
<dbReference type="EMBL" id="VTAV01000001">
    <property type="protein sequence ID" value="TYR37930.1"/>
    <property type="molecule type" value="Genomic_DNA"/>
</dbReference>
<evidence type="ECO:0000256" key="6">
    <source>
        <dbReference type="SAM" id="Phobius"/>
    </source>
</evidence>
<feature type="transmembrane region" description="Helical" evidence="6">
    <location>
        <begin position="51"/>
        <end position="71"/>
    </location>
</feature>
<accession>A0A5D4HGG7</accession>
<evidence type="ECO:0000259" key="7">
    <source>
        <dbReference type="Pfam" id="PF13396"/>
    </source>
</evidence>
<dbReference type="Proteomes" id="UP000322362">
    <property type="component" value="Unassembled WGS sequence"/>
</dbReference>
<evidence type="ECO:0000256" key="1">
    <source>
        <dbReference type="ARBA" id="ARBA00004651"/>
    </source>
</evidence>
<name>A0A5D4HGG7_9SPHI</name>
<evidence type="ECO:0000256" key="5">
    <source>
        <dbReference type="ARBA" id="ARBA00023136"/>
    </source>
</evidence>
<sequence>MDTLLFINIGTQEAIFLLVFAIAGIAPLIFAIIALVDLFKREFGNKTTDRILLILLIVLAPLIGSMIYYLVLRKNYPLKHKAKWKHD</sequence>
<keyword evidence="3 6" id="KW-0812">Transmembrane</keyword>
<evidence type="ECO:0000256" key="2">
    <source>
        <dbReference type="ARBA" id="ARBA00022475"/>
    </source>
</evidence>
<evidence type="ECO:0000313" key="9">
    <source>
        <dbReference type="Proteomes" id="UP000322362"/>
    </source>
</evidence>
<proteinExistence type="predicted"/>
<dbReference type="RefSeq" id="WP_148917395.1">
    <property type="nucleotide sequence ID" value="NZ_VTAV01000001.1"/>
</dbReference>
<comment type="caution">
    <text evidence="8">The sequence shown here is derived from an EMBL/GenBank/DDBJ whole genome shotgun (WGS) entry which is preliminary data.</text>
</comment>
<gene>
    <name evidence="8" type="ORF">FXV77_01195</name>
</gene>
<keyword evidence="5 6" id="KW-0472">Membrane</keyword>
<dbReference type="GO" id="GO:0005886">
    <property type="term" value="C:plasma membrane"/>
    <property type="evidence" value="ECO:0007669"/>
    <property type="project" value="UniProtKB-SubCell"/>
</dbReference>
<protein>
    <recommendedName>
        <fullName evidence="7">Cardiolipin synthase N-terminal domain-containing protein</fullName>
    </recommendedName>
</protein>
<dbReference type="AlphaFoldDB" id="A0A5D4HGG7"/>